<gene>
    <name evidence="1" type="ORF">EZS27_000869</name>
</gene>
<sequence length="46" mass="5404">MVQTLKDNLIIRKIKKTPVVYWNKDVKLPELVGIVKHQDRTITLCN</sequence>
<proteinExistence type="predicted"/>
<accession>A0A5J4T0D0</accession>
<dbReference type="EMBL" id="SNRY01000009">
    <property type="protein sequence ID" value="KAA6351744.1"/>
    <property type="molecule type" value="Genomic_DNA"/>
</dbReference>
<comment type="caution">
    <text evidence="1">The sequence shown here is derived from an EMBL/GenBank/DDBJ whole genome shotgun (WGS) entry which is preliminary data.</text>
</comment>
<organism evidence="1">
    <name type="scientific">termite gut metagenome</name>
    <dbReference type="NCBI Taxonomy" id="433724"/>
    <lineage>
        <taxon>unclassified sequences</taxon>
        <taxon>metagenomes</taxon>
        <taxon>organismal metagenomes</taxon>
    </lineage>
</organism>
<protein>
    <submittedName>
        <fullName evidence="1">Uncharacterized protein</fullName>
    </submittedName>
</protein>
<name>A0A5J4T0D0_9ZZZZ</name>
<evidence type="ECO:0000313" key="1">
    <source>
        <dbReference type="EMBL" id="KAA6351744.1"/>
    </source>
</evidence>
<reference evidence="1" key="1">
    <citation type="submission" date="2019-03" db="EMBL/GenBank/DDBJ databases">
        <title>Single cell metagenomics reveals metabolic interactions within the superorganism composed of flagellate Streblomastix strix and complex community of Bacteroidetes bacteria on its surface.</title>
        <authorList>
            <person name="Treitli S.C."/>
            <person name="Kolisko M."/>
            <person name="Husnik F."/>
            <person name="Keeling P."/>
            <person name="Hampl V."/>
        </authorList>
    </citation>
    <scope>NUCLEOTIDE SEQUENCE</scope>
    <source>
        <strain evidence="1">STM</strain>
    </source>
</reference>
<dbReference type="AlphaFoldDB" id="A0A5J4T0D0"/>